<dbReference type="GO" id="GO:0141039">
    <property type="term" value="F:phosphatidylinositol 3-kinase inhibitor activity"/>
    <property type="evidence" value="ECO:0007669"/>
    <property type="project" value="InterPro"/>
</dbReference>
<evidence type="ECO:0000256" key="2">
    <source>
        <dbReference type="ARBA" id="ARBA00004414"/>
    </source>
</evidence>
<comment type="similarity">
    <text evidence="3">Belongs to the WD repeat WDR91 family.</text>
</comment>
<evidence type="ECO:0000259" key="6">
    <source>
        <dbReference type="Pfam" id="PF23138"/>
    </source>
</evidence>
<reference evidence="7" key="1">
    <citation type="submission" date="2021-02" db="EMBL/GenBank/DDBJ databases">
        <authorList>
            <person name="Nowell W R."/>
        </authorList>
    </citation>
    <scope>NUCLEOTIDE SEQUENCE</scope>
</reference>
<dbReference type="InterPro" id="IPR001680">
    <property type="entry name" value="WD40_rpt"/>
</dbReference>
<evidence type="ECO:0000256" key="1">
    <source>
        <dbReference type="ARBA" id="ARBA00004220"/>
    </source>
</evidence>
<dbReference type="EMBL" id="CAJNRE010005392">
    <property type="protein sequence ID" value="CAF2044491.1"/>
    <property type="molecule type" value="Genomic_DNA"/>
</dbReference>
<dbReference type="PANTHER" id="PTHR13083:SF3">
    <property type="entry name" value="WD REPEAT-CONTAINING PROTEIN 91"/>
    <property type="match status" value="1"/>
</dbReference>
<dbReference type="GO" id="GO:0045022">
    <property type="term" value="P:early endosome to late endosome transport"/>
    <property type="evidence" value="ECO:0007669"/>
    <property type="project" value="InterPro"/>
</dbReference>
<dbReference type="GO" id="GO:0031901">
    <property type="term" value="C:early endosome membrane"/>
    <property type="evidence" value="ECO:0007669"/>
    <property type="project" value="UniProtKB-SubCell"/>
</dbReference>
<comment type="caution">
    <text evidence="7">The sequence shown here is derived from an EMBL/GenBank/DDBJ whole genome shotgun (WGS) entry which is preliminary data.</text>
</comment>
<sequence>MASSFSFVDDLIRDYLNYRGLTSTLRTFDNEIGKIPIGQFRADRIIEQLTIYIHQFDINNLIDYWTQLEQRLLSTLIIRSQHQTNVLTKTRTNLYRCYLIHAIQSSKTDKINEFFDRLAKTLQQSNEWTKDWFALPFIKNPEENPTFQLYFSKQWNDLFWISLQNFLSTAFYHMIPPKICSMEENNSQQYGNLISQQTTNLKSLLPPSGRIDPSVAPFAEVLDEIQISPSTSGTEQQRQTNPTIISSLFSDSRIDPSVAPFAEVLDEIQISPSTSGTEQQRQTNPTIISKFRSNFLPNTKQLTSRTKLSLLGATQKLSVSQPSFESTTGNQILLSTDDTTIPRIPLSPMATSPVTPTRPKAATLVPDDANIDVSEEKLIHLAELKHHSSTIIDCKLNMDGTLYSTLDIQSQVKIWSTIEEFDIVTSLISRSASFQCQAFNIHEPLLYLGTSMSTIKILHTTEKRIINEAIVDKDYPRVMNMYPHPNLNRLFVSSASPSRLNTTDNIRVRSGRVSIVDLNTWSIERVLTDNDDNFATCMAVHSERELFILGFNDGKLALYDVRSNTLVHQKQQHSRMIQDIRILNDNLYSIGNDNTIIQSNLSSFDQFIQSYELPYSAVGPFPTSVSTYSNENSSPSLQRTLTSLSNANYFPMGNVFDIDPYDPDRLITCSPTNGRFYRLSISDEDPKLQFPSNVNSSNQNSEKSFPTLCVNWNKERDVCMTANTNGTIQLYRRINKPDM</sequence>
<dbReference type="SMART" id="SM00320">
    <property type="entry name" value="WD40"/>
    <property type="match status" value="4"/>
</dbReference>
<evidence type="ECO:0000256" key="5">
    <source>
        <dbReference type="ARBA" id="ARBA00022753"/>
    </source>
</evidence>
<dbReference type="Gene3D" id="2.130.10.10">
    <property type="entry name" value="YVTN repeat-like/Quinoprotein amine dehydrogenase"/>
    <property type="match status" value="1"/>
</dbReference>
<name>A0A816P695_9BILA</name>
<organism evidence="7 8">
    <name type="scientific">Rotaria magnacalcarata</name>
    <dbReference type="NCBI Taxonomy" id="392030"/>
    <lineage>
        <taxon>Eukaryota</taxon>
        <taxon>Metazoa</taxon>
        <taxon>Spiralia</taxon>
        <taxon>Gnathifera</taxon>
        <taxon>Rotifera</taxon>
        <taxon>Eurotatoria</taxon>
        <taxon>Bdelloidea</taxon>
        <taxon>Philodinida</taxon>
        <taxon>Philodinidae</taxon>
        <taxon>Rotaria</taxon>
    </lineage>
</organism>
<dbReference type="Proteomes" id="UP000663824">
    <property type="component" value="Unassembled WGS sequence"/>
</dbReference>
<dbReference type="SUPFAM" id="SSF50978">
    <property type="entry name" value="WD40 repeat-like"/>
    <property type="match status" value="1"/>
</dbReference>
<evidence type="ECO:0000313" key="7">
    <source>
        <dbReference type="EMBL" id="CAF2044491.1"/>
    </source>
</evidence>
<evidence type="ECO:0000313" key="8">
    <source>
        <dbReference type="Proteomes" id="UP000663824"/>
    </source>
</evidence>
<comment type="subcellular location">
    <subcellularLocation>
        <location evidence="1">Early endosome membrane</location>
        <topology evidence="1">Peripheral membrane protein</topology>
    </subcellularLocation>
    <subcellularLocation>
        <location evidence="2">Late endosome membrane</location>
    </subcellularLocation>
</comment>
<evidence type="ECO:0000256" key="4">
    <source>
        <dbReference type="ARBA" id="ARBA00021116"/>
    </source>
</evidence>
<dbReference type="InterPro" id="IPR015943">
    <property type="entry name" value="WD40/YVTN_repeat-like_dom_sf"/>
</dbReference>
<dbReference type="GO" id="GO:0051898">
    <property type="term" value="P:negative regulation of phosphatidylinositol 3-kinase/protein kinase B signal transduction"/>
    <property type="evidence" value="ECO:0007669"/>
    <property type="project" value="InterPro"/>
</dbReference>
<evidence type="ECO:0000256" key="3">
    <source>
        <dbReference type="ARBA" id="ARBA00006128"/>
    </source>
</evidence>
<keyword evidence="5" id="KW-0967">Endosome</keyword>
<dbReference type="Pfam" id="PF23138">
    <property type="entry name" value="CTLH_Armc9"/>
    <property type="match status" value="1"/>
</dbReference>
<dbReference type="InterPro" id="IPR056327">
    <property type="entry name" value="ARMC9_CTLH-like_dom"/>
</dbReference>
<proteinExistence type="inferred from homology"/>
<dbReference type="GO" id="GO:0031902">
    <property type="term" value="C:late endosome membrane"/>
    <property type="evidence" value="ECO:0007669"/>
    <property type="project" value="UniProtKB-SubCell"/>
</dbReference>
<accession>A0A816P695</accession>
<dbReference type="InterPro" id="IPR036322">
    <property type="entry name" value="WD40_repeat_dom_sf"/>
</dbReference>
<dbReference type="AlphaFoldDB" id="A0A816P695"/>
<protein>
    <recommendedName>
        <fullName evidence="4">WD repeat-containing protein 91</fullName>
    </recommendedName>
</protein>
<dbReference type="PANTHER" id="PTHR13083">
    <property type="entry name" value="WD REPEAT-CONTAINING PROTEIN 91"/>
    <property type="match status" value="1"/>
</dbReference>
<gene>
    <name evidence="7" type="ORF">MBJ925_LOCUS11891</name>
</gene>
<feature type="domain" description="ARMC9 CTLH-like" evidence="6">
    <location>
        <begin position="50"/>
        <end position="171"/>
    </location>
</feature>
<dbReference type="InterPro" id="IPR039724">
    <property type="entry name" value="WDR91"/>
</dbReference>